<keyword evidence="3" id="KW-1185">Reference proteome</keyword>
<name>A0A4Y2MH01_ARAVE</name>
<evidence type="ECO:0000313" key="3">
    <source>
        <dbReference type="Proteomes" id="UP000499080"/>
    </source>
</evidence>
<reference evidence="2 3" key="1">
    <citation type="journal article" date="2019" name="Sci. Rep.">
        <title>Orb-weaving spider Araneus ventricosus genome elucidates the spidroin gene catalogue.</title>
        <authorList>
            <person name="Kono N."/>
            <person name="Nakamura H."/>
            <person name="Ohtoshi R."/>
            <person name="Moran D.A.P."/>
            <person name="Shinohara A."/>
            <person name="Yoshida Y."/>
            <person name="Fujiwara M."/>
            <person name="Mori M."/>
            <person name="Tomita M."/>
            <person name="Arakawa K."/>
        </authorList>
    </citation>
    <scope>NUCLEOTIDE SEQUENCE [LARGE SCALE GENOMIC DNA]</scope>
</reference>
<sequence>MRILFIEPLRSSPSLGEYGCPNPEIPTPGNSYVSAVKKSSVTPFIKTNSDISVDSISKSSNSATLASLPTIDSQLSLSVINHENLAQSIAQISEVASANSTIRTSHDSQDNTGFKTVTKKNNQSKPNTEINNEKHAEFQSKIWSTSRIQVVNSASIPIAQSLPSAQAINRAIIFANSDESPSVNSNMETIPIDHPSTNSTDEQIESPEAKETIDYDELKNCLLLSNSNHNLLPDLPVRTGYL</sequence>
<dbReference type="Proteomes" id="UP000499080">
    <property type="component" value="Unassembled WGS sequence"/>
</dbReference>
<feature type="compositionally biased region" description="Polar residues" evidence="1">
    <location>
        <begin position="110"/>
        <end position="128"/>
    </location>
</feature>
<organism evidence="2 3">
    <name type="scientific">Araneus ventricosus</name>
    <name type="common">Orbweaver spider</name>
    <name type="synonym">Epeira ventricosa</name>
    <dbReference type="NCBI Taxonomy" id="182803"/>
    <lineage>
        <taxon>Eukaryota</taxon>
        <taxon>Metazoa</taxon>
        <taxon>Ecdysozoa</taxon>
        <taxon>Arthropoda</taxon>
        <taxon>Chelicerata</taxon>
        <taxon>Arachnida</taxon>
        <taxon>Araneae</taxon>
        <taxon>Araneomorphae</taxon>
        <taxon>Entelegynae</taxon>
        <taxon>Araneoidea</taxon>
        <taxon>Araneidae</taxon>
        <taxon>Araneus</taxon>
    </lineage>
</organism>
<accession>A0A4Y2MH01</accession>
<feature type="region of interest" description="Disordered" evidence="1">
    <location>
        <begin position="101"/>
        <end position="128"/>
    </location>
</feature>
<gene>
    <name evidence="2" type="ORF">AVEN_96950_1</name>
</gene>
<evidence type="ECO:0000313" key="2">
    <source>
        <dbReference type="EMBL" id="GBN26421.1"/>
    </source>
</evidence>
<comment type="caution">
    <text evidence="2">The sequence shown here is derived from an EMBL/GenBank/DDBJ whole genome shotgun (WGS) entry which is preliminary data.</text>
</comment>
<evidence type="ECO:0000256" key="1">
    <source>
        <dbReference type="SAM" id="MobiDB-lite"/>
    </source>
</evidence>
<protein>
    <submittedName>
        <fullName evidence="2">Uncharacterized protein</fullName>
    </submittedName>
</protein>
<proteinExistence type="predicted"/>
<dbReference type="AlphaFoldDB" id="A0A4Y2MH01"/>
<dbReference type="EMBL" id="BGPR01007379">
    <property type="protein sequence ID" value="GBN26421.1"/>
    <property type="molecule type" value="Genomic_DNA"/>
</dbReference>